<keyword evidence="4" id="KW-0812">Transmembrane</keyword>
<sequence length="586" mass="62921">MDKLIGNHRGKSGTRLDAVHHDDLSTPPGTPSAPNQLYSDNGFSYKYPESHTPSLMSEKLAAGEPVMDAVLPGPTKSDNPSDMFVSLYNQGSNSRITFILAAAAIGVGLGVLFSHFEFNGNWASWISLPGDLFISALKCLIGPMVFCSIVGCVGQLVEAGKVASIGGRIMSYFALCSLVSSGVGVVFGVLFSSFFIQQMKRDTSKVTTDLLMRCWNGQLLSMVTSGRLSCVEDTNTTESFGRLTLNDTQSYFDSSDNDYSDLDVSEQLFSIINEIVPENMIGAFSSASTMGVITLAIFFGVAVVMSHDRTRQQLAAGGGPAGTTKRDIDVNHLLLLINHGGLLCQLMINSVVKLIPFAIVSMIAGSMAKYSSSTDLVESVGFLVLALALALVTLTYGIMGLALFVTTRVNVFTYLRHIIPAQVFIFGCSSSIATLPMTMRCVDSTREVSYALSRFMLPLGATSNLNGSACYMTLACVFMARVGGYGDMLTPLRYGLLVVVGAIASFGVAPVPHSGLVMAITVWHTVFNIDVPPVFSLLVGADWLLNRMRAIVNITNDTILLRIIADQCDETTNTELELEPHPTAIC</sequence>
<keyword evidence="4" id="KW-0472">Membrane</keyword>
<feature type="transmembrane region" description="Helical" evidence="4">
    <location>
        <begin position="169"/>
        <end position="196"/>
    </location>
</feature>
<dbReference type="EMBL" id="JAGDFL010000068">
    <property type="protein sequence ID" value="KAG7398903.1"/>
    <property type="molecule type" value="Genomic_DNA"/>
</dbReference>
<evidence type="ECO:0000256" key="4">
    <source>
        <dbReference type="SAM" id="Phobius"/>
    </source>
</evidence>
<accession>A0A8T1X4C8</accession>
<dbReference type="OrthoDB" id="5877963at2759"/>
<evidence type="ECO:0000256" key="3">
    <source>
        <dbReference type="SAM" id="MobiDB-lite"/>
    </source>
</evidence>
<gene>
    <name evidence="5" type="ORF">PHYBOEH_010121</name>
</gene>
<dbReference type="PANTHER" id="PTHR42865">
    <property type="entry name" value="PROTON/GLUTAMATE-ASPARTATE SYMPORTER"/>
    <property type="match status" value="1"/>
</dbReference>
<dbReference type="GO" id="GO:0015293">
    <property type="term" value="F:symporter activity"/>
    <property type="evidence" value="ECO:0007669"/>
    <property type="project" value="UniProtKB-KW"/>
</dbReference>
<dbReference type="Proteomes" id="UP000693981">
    <property type="component" value="Unassembled WGS sequence"/>
</dbReference>
<feature type="transmembrane region" description="Helical" evidence="4">
    <location>
        <begin position="380"/>
        <end position="405"/>
    </location>
</feature>
<evidence type="ECO:0000313" key="5">
    <source>
        <dbReference type="EMBL" id="KAG7398903.1"/>
    </source>
</evidence>
<evidence type="ECO:0008006" key="7">
    <source>
        <dbReference type="Google" id="ProtNLM"/>
    </source>
</evidence>
<feature type="compositionally biased region" description="Basic residues" evidence="3">
    <location>
        <begin position="1"/>
        <end position="12"/>
    </location>
</feature>
<feature type="transmembrane region" description="Helical" evidence="4">
    <location>
        <begin position="346"/>
        <end position="368"/>
    </location>
</feature>
<name>A0A8T1X4C8_9STRA</name>
<dbReference type="InterPro" id="IPR001991">
    <property type="entry name" value="Na-dicarboxylate_symporter"/>
</dbReference>
<proteinExistence type="predicted"/>
<dbReference type="GO" id="GO:0005886">
    <property type="term" value="C:plasma membrane"/>
    <property type="evidence" value="ECO:0007669"/>
    <property type="project" value="UniProtKB-SubCell"/>
</dbReference>
<reference evidence="5" key="1">
    <citation type="submission" date="2021-02" db="EMBL/GenBank/DDBJ databases">
        <authorList>
            <person name="Palmer J.M."/>
        </authorList>
    </citation>
    <scope>NUCLEOTIDE SEQUENCE</scope>
    <source>
        <strain evidence="5">SCRP23</strain>
    </source>
</reference>
<evidence type="ECO:0000256" key="1">
    <source>
        <dbReference type="ARBA" id="ARBA00004651"/>
    </source>
</evidence>
<dbReference type="AlphaFoldDB" id="A0A8T1X4C8"/>
<comment type="subcellular location">
    <subcellularLocation>
        <location evidence="1">Cell membrane</location>
        <topology evidence="1">Multi-pass membrane protein</topology>
    </subcellularLocation>
</comment>
<keyword evidence="6" id="KW-1185">Reference proteome</keyword>
<feature type="transmembrane region" description="Helical" evidence="4">
    <location>
        <begin position="133"/>
        <end position="157"/>
    </location>
</feature>
<feature type="transmembrane region" description="Helical" evidence="4">
    <location>
        <begin position="492"/>
        <end position="511"/>
    </location>
</feature>
<feature type="transmembrane region" description="Helical" evidence="4">
    <location>
        <begin position="455"/>
        <end position="480"/>
    </location>
</feature>
<comment type="caution">
    <text evidence="5">The sequence shown here is derived from an EMBL/GenBank/DDBJ whole genome shotgun (WGS) entry which is preliminary data.</text>
</comment>
<protein>
    <recommendedName>
        <fullName evidence="7">Amino acid transporter</fullName>
    </recommendedName>
</protein>
<feature type="transmembrane region" description="Helical" evidence="4">
    <location>
        <begin position="280"/>
        <end position="304"/>
    </location>
</feature>
<organism evidence="5 6">
    <name type="scientific">Phytophthora boehmeriae</name>
    <dbReference type="NCBI Taxonomy" id="109152"/>
    <lineage>
        <taxon>Eukaryota</taxon>
        <taxon>Sar</taxon>
        <taxon>Stramenopiles</taxon>
        <taxon>Oomycota</taxon>
        <taxon>Peronosporomycetes</taxon>
        <taxon>Peronosporales</taxon>
        <taxon>Peronosporaceae</taxon>
        <taxon>Phytophthora</taxon>
    </lineage>
</organism>
<feature type="transmembrane region" description="Helical" evidence="4">
    <location>
        <begin position="96"/>
        <end position="113"/>
    </location>
</feature>
<feature type="transmembrane region" description="Helical" evidence="4">
    <location>
        <begin position="417"/>
        <end position="435"/>
    </location>
</feature>
<dbReference type="Pfam" id="PF00375">
    <property type="entry name" value="SDF"/>
    <property type="match status" value="2"/>
</dbReference>
<keyword evidence="4" id="KW-1133">Transmembrane helix</keyword>
<evidence type="ECO:0000256" key="2">
    <source>
        <dbReference type="ARBA" id="ARBA00022475"/>
    </source>
</evidence>
<feature type="region of interest" description="Disordered" evidence="3">
    <location>
        <begin position="1"/>
        <end position="35"/>
    </location>
</feature>
<dbReference type="PANTHER" id="PTHR42865:SF7">
    <property type="entry name" value="PROTON_GLUTAMATE-ASPARTATE SYMPORTER"/>
    <property type="match status" value="1"/>
</dbReference>
<evidence type="ECO:0000313" key="6">
    <source>
        <dbReference type="Proteomes" id="UP000693981"/>
    </source>
</evidence>
<keyword evidence="2" id="KW-1003">Cell membrane</keyword>
<feature type="transmembrane region" description="Helical" evidence="4">
    <location>
        <begin position="517"/>
        <end position="539"/>
    </location>
</feature>